<accession>A0ABX5LTY9</accession>
<comment type="caution">
    <text evidence="2">The sequence shown here is derived from an EMBL/GenBank/DDBJ whole genome shotgun (WGS) entry which is preliminary data.</text>
</comment>
<feature type="signal peptide" evidence="1">
    <location>
        <begin position="1"/>
        <end position="18"/>
    </location>
</feature>
<feature type="chain" id="PRO_5045855107" description="Lipoprotein" evidence="1">
    <location>
        <begin position="19"/>
        <end position="138"/>
    </location>
</feature>
<dbReference type="EMBL" id="QGHD01000002">
    <property type="protein sequence ID" value="PWL03915.1"/>
    <property type="molecule type" value="Genomic_DNA"/>
</dbReference>
<reference evidence="2 3" key="1">
    <citation type="submission" date="2018-05" db="EMBL/GenBank/DDBJ databases">
        <title>Animal gut microbial communities from fecal samples from Wisconsin, USA.</title>
        <authorList>
            <person name="Neumann A."/>
        </authorList>
    </citation>
    <scope>NUCLEOTIDE SEQUENCE [LARGE SCALE GENOMIC DNA]</scope>
    <source>
        <strain evidence="2 3">UWS4</strain>
    </source>
</reference>
<dbReference type="PROSITE" id="PS51257">
    <property type="entry name" value="PROKAR_LIPOPROTEIN"/>
    <property type="match status" value="1"/>
</dbReference>
<proteinExistence type="predicted"/>
<dbReference type="Proteomes" id="UP000245523">
    <property type="component" value="Unassembled WGS sequence"/>
</dbReference>
<sequence>MKWKIWTAILLAFLLACSDDSSFSSCQETTVAGLRKLSAQVENSSFCRTIYGEVSFQFSGRCARKGCFFLYDVDENGKRVKGDSIYLSDTLAFSRKWRDTSAVHFTRVTGDFYPAKKFECDDLSNVECQRAFYVQDVE</sequence>
<protein>
    <recommendedName>
        <fullName evidence="4">Lipoprotein</fullName>
    </recommendedName>
</protein>
<name>A0ABX5LTY9_9BACT</name>
<evidence type="ECO:0000256" key="1">
    <source>
        <dbReference type="SAM" id="SignalP"/>
    </source>
</evidence>
<evidence type="ECO:0000313" key="2">
    <source>
        <dbReference type="EMBL" id="PWL03915.1"/>
    </source>
</evidence>
<dbReference type="RefSeq" id="WP_106197577.1">
    <property type="nucleotide sequence ID" value="NZ_JAXEIU010000031.1"/>
</dbReference>
<keyword evidence="1" id="KW-0732">Signal</keyword>
<evidence type="ECO:0008006" key="4">
    <source>
        <dbReference type="Google" id="ProtNLM"/>
    </source>
</evidence>
<gene>
    <name evidence="2" type="ORF">B0H50_10287</name>
</gene>
<evidence type="ECO:0000313" key="3">
    <source>
        <dbReference type="Proteomes" id="UP000245523"/>
    </source>
</evidence>
<organism evidence="2 3">
    <name type="scientific">Hallerella porci</name>
    <dbReference type="NCBI Taxonomy" id="1945871"/>
    <lineage>
        <taxon>Bacteria</taxon>
        <taxon>Pseudomonadati</taxon>
        <taxon>Fibrobacterota</taxon>
        <taxon>Fibrobacteria</taxon>
        <taxon>Fibrobacterales</taxon>
        <taxon>Fibrobacteraceae</taxon>
        <taxon>Hallerella</taxon>
    </lineage>
</organism>
<keyword evidence="3" id="KW-1185">Reference proteome</keyword>